<dbReference type="Proteomes" id="UP000078272">
    <property type="component" value="Unassembled WGS sequence"/>
</dbReference>
<evidence type="ECO:0000259" key="5">
    <source>
        <dbReference type="Pfam" id="PF04116"/>
    </source>
</evidence>
<dbReference type="PANTHER" id="PTHR31899:SF9">
    <property type="entry name" value="BETA-CAROTENE 3-HYDROXYLASE 1, CHLOROPLASTIC"/>
    <property type="match status" value="1"/>
</dbReference>
<dbReference type="STRING" id="401562.NS365_21890"/>
<evidence type="ECO:0000256" key="2">
    <source>
        <dbReference type="ARBA" id="ARBA00022746"/>
    </source>
</evidence>
<keyword evidence="3" id="KW-0560">Oxidoreductase</keyword>
<proteinExistence type="inferred from homology"/>
<dbReference type="GO" id="GO:0005506">
    <property type="term" value="F:iron ion binding"/>
    <property type="evidence" value="ECO:0007669"/>
    <property type="project" value="InterPro"/>
</dbReference>
<gene>
    <name evidence="6" type="ORF">NS226_05370</name>
</gene>
<keyword evidence="4" id="KW-1133">Transmembrane helix</keyword>
<name>A0A175RAW1_9HYPH</name>
<dbReference type="InterPro" id="IPR006694">
    <property type="entry name" value="Fatty_acid_hydroxylase"/>
</dbReference>
<dbReference type="OrthoDB" id="5243888at2"/>
<dbReference type="InterPro" id="IPR045019">
    <property type="entry name" value="BETA-OHASE-like"/>
</dbReference>
<dbReference type="RefSeq" id="WP_058634124.1">
    <property type="nucleotide sequence ID" value="NZ_LDPZ01000011.1"/>
</dbReference>
<feature type="transmembrane region" description="Helical" evidence="4">
    <location>
        <begin position="78"/>
        <end position="96"/>
    </location>
</feature>
<reference evidence="6 7" key="1">
    <citation type="journal article" date="2016" name="Front. Microbiol.">
        <title>Genomic Resource of Rice Seed Associated Bacteria.</title>
        <authorList>
            <person name="Midha S."/>
            <person name="Bansal K."/>
            <person name="Sharma S."/>
            <person name="Kumar N."/>
            <person name="Patil P.P."/>
            <person name="Chaudhry V."/>
            <person name="Patil P.B."/>
        </authorList>
    </citation>
    <scope>NUCLEOTIDE SEQUENCE [LARGE SCALE GENOMIC DNA]</scope>
    <source>
        <strain evidence="6 7">NS226</strain>
    </source>
</reference>
<feature type="transmembrane region" description="Helical" evidence="4">
    <location>
        <begin position="6"/>
        <end position="26"/>
    </location>
</feature>
<keyword evidence="4" id="KW-0812">Transmembrane</keyword>
<dbReference type="PANTHER" id="PTHR31899">
    <property type="entry name" value="BETA-CAROTENE 3-HYDROXYLASE 1, CHLOROPLASTIC"/>
    <property type="match status" value="1"/>
</dbReference>
<dbReference type="EMBL" id="LDPZ01000011">
    <property type="protein sequence ID" value="KTQ97150.1"/>
    <property type="molecule type" value="Genomic_DNA"/>
</dbReference>
<sequence>MTLDLLLYAVIVLATVAAMEGFAWAAHKFVMHGDSGWGWHKSHHEETEGFFEKNDLYAVVFSLFAVGLFFVGHFLSPIILAISWGITLYGLLYFVAHDGLVHQRWPFRYIPHRGYAKRLVQAHRLHHAVEGRDHCVSFGFLYAPPIDKLKAELRRSGVLDRERIERSVTAQGSAHAPVRD</sequence>
<dbReference type="GO" id="GO:0016119">
    <property type="term" value="P:carotene metabolic process"/>
    <property type="evidence" value="ECO:0007669"/>
    <property type="project" value="TreeGrafter"/>
</dbReference>
<comment type="caution">
    <text evidence="6">The sequence shown here is derived from an EMBL/GenBank/DDBJ whole genome shotgun (WGS) entry which is preliminary data.</text>
</comment>
<keyword evidence="4" id="KW-0472">Membrane</keyword>
<comment type="similarity">
    <text evidence="1">Belongs to the sterol desaturase family.</text>
</comment>
<protein>
    <submittedName>
        <fullName evidence="6">Beta-carotene hydroxylase</fullName>
    </submittedName>
</protein>
<keyword evidence="2" id="KW-0125">Carotenoid biosynthesis</keyword>
<evidence type="ECO:0000256" key="1">
    <source>
        <dbReference type="ARBA" id="ARBA00009324"/>
    </source>
</evidence>
<accession>A0A175RAW1</accession>
<evidence type="ECO:0000313" key="6">
    <source>
        <dbReference type="EMBL" id="KTQ97150.1"/>
    </source>
</evidence>
<dbReference type="Pfam" id="PF04116">
    <property type="entry name" value="FA_hydroxylase"/>
    <property type="match status" value="1"/>
</dbReference>
<dbReference type="AlphaFoldDB" id="A0A175RAW1"/>
<feature type="domain" description="Fatty acid hydroxylase" evidence="5">
    <location>
        <begin position="13"/>
        <end position="141"/>
    </location>
</feature>
<dbReference type="PATRIC" id="fig|401562.3.peg.318"/>
<dbReference type="GO" id="GO:0016123">
    <property type="term" value="P:xanthophyll biosynthetic process"/>
    <property type="evidence" value="ECO:0007669"/>
    <property type="project" value="TreeGrafter"/>
</dbReference>
<evidence type="ECO:0000313" key="7">
    <source>
        <dbReference type="Proteomes" id="UP000078272"/>
    </source>
</evidence>
<evidence type="ECO:0000256" key="3">
    <source>
        <dbReference type="ARBA" id="ARBA00023002"/>
    </source>
</evidence>
<organism evidence="6 7">
    <name type="scientific">Aureimonas ureilytica</name>
    <dbReference type="NCBI Taxonomy" id="401562"/>
    <lineage>
        <taxon>Bacteria</taxon>
        <taxon>Pseudomonadati</taxon>
        <taxon>Pseudomonadota</taxon>
        <taxon>Alphaproteobacteria</taxon>
        <taxon>Hyphomicrobiales</taxon>
        <taxon>Aurantimonadaceae</taxon>
        <taxon>Aureimonas</taxon>
    </lineage>
</organism>
<dbReference type="GO" id="GO:0010291">
    <property type="term" value="F:beta-carotene 3-hydroxylase activity"/>
    <property type="evidence" value="ECO:0007669"/>
    <property type="project" value="TreeGrafter"/>
</dbReference>
<evidence type="ECO:0000256" key="4">
    <source>
        <dbReference type="SAM" id="Phobius"/>
    </source>
</evidence>